<dbReference type="AlphaFoldDB" id="A0A1T4MXY6"/>
<dbReference type="OrthoDB" id="9803619at2"/>
<dbReference type="Pfam" id="PF01966">
    <property type="entry name" value="HD"/>
    <property type="match status" value="1"/>
</dbReference>
<dbReference type="InterPro" id="IPR026875">
    <property type="entry name" value="PHydrolase_assoc_dom"/>
</dbReference>
<evidence type="ECO:0000313" key="5">
    <source>
        <dbReference type="Proteomes" id="UP000190625"/>
    </source>
</evidence>
<gene>
    <name evidence="4" type="ORF">SAMN02745118_01629</name>
</gene>
<evidence type="ECO:0000256" key="1">
    <source>
        <dbReference type="ARBA" id="ARBA00022801"/>
    </source>
</evidence>
<keyword evidence="5" id="KW-1185">Reference proteome</keyword>
<dbReference type="EMBL" id="FUWM01000012">
    <property type="protein sequence ID" value="SJZ71657.1"/>
    <property type="molecule type" value="Genomic_DNA"/>
</dbReference>
<dbReference type="SUPFAM" id="SSF109604">
    <property type="entry name" value="HD-domain/PDEase-like"/>
    <property type="match status" value="1"/>
</dbReference>
<protein>
    <recommendedName>
        <fullName evidence="2">Deoxyguanosinetriphosphate triphosphohydrolase-like protein</fullName>
    </recommendedName>
</protein>
<organism evidence="4 5">
    <name type="scientific">Selenihalanaerobacter shriftii</name>
    <dbReference type="NCBI Taxonomy" id="142842"/>
    <lineage>
        <taxon>Bacteria</taxon>
        <taxon>Bacillati</taxon>
        <taxon>Bacillota</taxon>
        <taxon>Clostridia</taxon>
        <taxon>Halanaerobiales</taxon>
        <taxon>Halobacteroidaceae</taxon>
        <taxon>Selenihalanaerobacter</taxon>
    </lineage>
</organism>
<name>A0A1T4MXY6_9FIRM</name>
<dbReference type="PANTHER" id="PTHR35795">
    <property type="entry name" value="SLR1885 PROTEIN"/>
    <property type="match status" value="1"/>
</dbReference>
<dbReference type="GO" id="GO:0016793">
    <property type="term" value="F:triphosphoric monoester hydrolase activity"/>
    <property type="evidence" value="ECO:0007669"/>
    <property type="project" value="InterPro"/>
</dbReference>
<dbReference type="Pfam" id="PF13286">
    <property type="entry name" value="HD_assoc"/>
    <property type="match status" value="1"/>
</dbReference>
<dbReference type="Gene3D" id="1.10.3210.10">
    <property type="entry name" value="Hypothetical protein af1432"/>
    <property type="match status" value="1"/>
</dbReference>
<dbReference type="InterPro" id="IPR051094">
    <property type="entry name" value="Diverse_Catalytic_Enzymes"/>
</dbReference>
<dbReference type="Proteomes" id="UP000190625">
    <property type="component" value="Unassembled WGS sequence"/>
</dbReference>
<dbReference type="NCBIfam" id="NF002327">
    <property type="entry name" value="PRK01286.1-2"/>
    <property type="match status" value="1"/>
</dbReference>
<dbReference type="PANTHER" id="PTHR35795:SF1">
    <property type="entry name" value="BIS(5'-NUCLEOSYL)-TETRAPHOSPHATASE, SYMMETRICAL"/>
    <property type="match status" value="1"/>
</dbReference>
<evidence type="ECO:0000259" key="3">
    <source>
        <dbReference type="PROSITE" id="PS51831"/>
    </source>
</evidence>
<evidence type="ECO:0000256" key="2">
    <source>
        <dbReference type="HAMAP-Rule" id="MF_01212"/>
    </source>
</evidence>
<reference evidence="5" key="1">
    <citation type="submission" date="2017-02" db="EMBL/GenBank/DDBJ databases">
        <authorList>
            <person name="Varghese N."/>
            <person name="Submissions S."/>
        </authorList>
    </citation>
    <scope>NUCLEOTIDE SEQUENCE [LARGE SCALE GENOMIC DNA]</scope>
    <source>
        <strain evidence="5">ATCC BAA-73</strain>
    </source>
</reference>
<feature type="domain" description="HD" evidence="3">
    <location>
        <begin position="75"/>
        <end position="189"/>
    </location>
</feature>
<proteinExistence type="inferred from homology"/>
<dbReference type="STRING" id="142842.SAMN02745118_01629"/>
<dbReference type="PROSITE" id="PS51831">
    <property type="entry name" value="HD"/>
    <property type="match status" value="1"/>
</dbReference>
<dbReference type="InterPro" id="IPR006261">
    <property type="entry name" value="dGTPase"/>
</dbReference>
<comment type="similarity">
    <text evidence="2">Belongs to the dGTPase family. Type 2 subfamily.</text>
</comment>
<dbReference type="CDD" id="cd00077">
    <property type="entry name" value="HDc"/>
    <property type="match status" value="1"/>
</dbReference>
<dbReference type="HAMAP" id="MF_01212">
    <property type="entry name" value="dGTPase_type2"/>
    <property type="match status" value="1"/>
</dbReference>
<keyword evidence="1 2" id="KW-0378">Hydrolase</keyword>
<dbReference type="InterPro" id="IPR006674">
    <property type="entry name" value="HD_domain"/>
</dbReference>
<dbReference type="InterPro" id="IPR003607">
    <property type="entry name" value="HD/PDEase_dom"/>
</dbReference>
<dbReference type="SMART" id="SM00471">
    <property type="entry name" value="HDc"/>
    <property type="match status" value="1"/>
</dbReference>
<evidence type="ECO:0000313" key="4">
    <source>
        <dbReference type="EMBL" id="SJZ71657.1"/>
    </source>
</evidence>
<dbReference type="RefSeq" id="WP_078810094.1">
    <property type="nucleotide sequence ID" value="NZ_FUWM01000012.1"/>
</dbReference>
<dbReference type="InterPro" id="IPR023023">
    <property type="entry name" value="dNTPase_2"/>
</dbReference>
<sequence>MTHRENLEELEKSYLDKRATLSTETAGRKYKELKCEVRTAFQRDRDRIIHSKAFRRLKHKTQVFIAPEGDHYRTRLTHTLEVAQIARTIARALCLNEDLTEAIALGHDLGHTPFGHAGEEALAEVYIKDFKHNQQSLRVVELLEDKSDDYPGLNLTLEVRDGILNHTGEVQPMTLEGQIVKIADRVAYINHDIDDALRAEIISKNDLPKSALEVLGEENSKRIDIMVKDIIDNSQYRNRIHMSQEVSKETNNLRSFLYETVYIGSRAKTEEDEAKELLKNLFTHYNKYPDNLPDEFKNRREEMLLPRIVADYVAGMTDRYALKRGKELFLPQPWLG</sequence>
<dbReference type="NCBIfam" id="TIGR01353">
    <property type="entry name" value="dGTP_triPase"/>
    <property type="match status" value="1"/>
</dbReference>
<accession>A0A1T4MXY6</accession>